<name>A0A518E4T4_9BACT</name>
<reference evidence="1 2" key="1">
    <citation type="submission" date="2019-02" db="EMBL/GenBank/DDBJ databases">
        <title>Deep-cultivation of Planctomycetes and their phenomic and genomic characterization uncovers novel biology.</title>
        <authorList>
            <person name="Wiegand S."/>
            <person name="Jogler M."/>
            <person name="Boedeker C."/>
            <person name="Pinto D."/>
            <person name="Vollmers J."/>
            <person name="Rivas-Marin E."/>
            <person name="Kohn T."/>
            <person name="Peeters S.H."/>
            <person name="Heuer A."/>
            <person name="Rast P."/>
            <person name="Oberbeckmann S."/>
            <person name="Bunk B."/>
            <person name="Jeske O."/>
            <person name="Meyerdierks A."/>
            <person name="Storesund J.E."/>
            <person name="Kallscheuer N."/>
            <person name="Luecker S."/>
            <person name="Lage O.M."/>
            <person name="Pohl T."/>
            <person name="Merkel B.J."/>
            <person name="Hornburger P."/>
            <person name="Mueller R.-W."/>
            <person name="Bruemmer F."/>
            <person name="Labrenz M."/>
            <person name="Spormann A.M."/>
            <person name="Op den Camp H."/>
            <person name="Overmann J."/>
            <person name="Amann R."/>
            <person name="Jetten M.S.M."/>
            <person name="Mascher T."/>
            <person name="Medema M.H."/>
            <person name="Devos D.P."/>
            <person name="Kaster A.-K."/>
            <person name="Ovreas L."/>
            <person name="Rohde M."/>
            <person name="Galperin M.Y."/>
            <person name="Jogler C."/>
        </authorList>
    </citation>
    <scope>NUCLEOTIDE SEQUENCE [LARGE SCALE GENOMIC DNA]</scope>
    <source>
        <strain evidence="1 2">Pla85_3_4</strain>
    </source>
</reference>
<dbReference type="Pfam" id="PF07394">
    <property type="entry name" value="DUF1501"/>
    <property type="match status" value="1"/>
</dbReference>
<dbReference type="InterPro" id="IPR017850">
    <property type="entry name" value="Alkaline_phosphatase_core_sf"/>
</dbReference>
<dbReference type="Gene3D" id="3.40.720.10">
    <property type="entry name" value="Alkaline Phosphatase, subunit A"/>
    <property type="match status" value="1"/>
</dbReference>
<dbReference type="InterPro" id="IPR006311">
    <property type="entry name" value="TAT_signal"/>
</dbReference>
<sequence>MNTTATRRDLLKLSALGLGGLALNAAGGPGRAEQTAAPHHPARAKRVIFLFMHGGPSQVDTFDYKPRLQQDDGKQLPFAPAKNISASPRLLKSPWKFQQHGECGQWVSSLLPHTAKHVDDLCVIRSMYSRGQSHGQAVSMLHTGSDNLVRPSVGSWVSYGLGSENPDLPSFVSISPASGHGGPRNYGCAFLPAVHQATTIGHSGKLGDARIDFLGNDRLSSSAQQRQIELLQAMNRDHLQRAERDVQAAGAIESVDLAYRMQNAAPEVLDITKEPEHIQQMYGVGSSKTDNFGRQCLLARRLVENGVRFVEVSTGNKWDQHGNLKGGHEANALLTDQPIAALLADLKARDMLKDTLVVWTGEFGRTPIAQGKDGRDHNPQGFTSWIAGGGVKQGMAHGMTDEYGYYATEDRVHMHDLHATMLHLLGIDHKRLTYRYAGRDFRLTDVYGRVVEEIVS</sequence>
<evidence type="ECO:0008006" key="3">
    <source>
        <dbReference type="Google" id="ProtNLM"/>
    </source>
</evidence>
<proteinExistence type="predicted"/>
<evidence type="ECO:0000313" key="1">
    <source>
        <dbReference type="EMBL" id="QDU99097.1"/>
    </source>
</evidence>
<protein>
    <recommendedName>
        <fullName evidence="3">Sulfatase</fullName>
    </recommendedName>
</protein>
<dbReference type="SUPFAM" id="SSF53649">
    <property type="entry name" value="Alkaline phosphatase-like"/>
    <property type="match status" value="1"/>
</dbReference>
<dbReference type="PANTHER" id="PTHR43737:SF1">
    <property type="entry name" value="DUF1501 DOMAIN-CONTAINING PROTEIN"/>
    <property type="match status" value="1"/>
</dbReference>
<dbReference type="EMBL" id="CP036433">
    <property type="protein sequence ID" value="QDU99097.1"/>
    <property type="molecule type" value="Genomic_DNA"/>
</dbReference>
<keyword evidence="2" id="KW-1185">Reference proteome</keyword>
<dbReference type="PROSITE" id="PS51318">
    <property type="entry name" value="TAT"/>
    <property type="match status" value="1"/>
</dbReference>
<dbReference type="KEGG" id="lcre:Pla8534_70080"/>
<organism evidence="1 2">
    <name type="scientific">Lignipirellula cremea</name>
    <dbReference type="NCBI Taxonomy" id="2528010"/>
    <lineage>
        <taxon>Bacteria</taxon>
        <taxon>Pseudomonadati</taxon>
        <taxon>Planctomycetota</taxon>
        <taxon>Planctomycetia</taxon>
        <taxon>Pirellulales</taxon>
        <taxon>Pirellulaceae</taxon>
        <taxon>Lignipirellula</taxon>
    </lineage>
</organism>
<dbReference type="OrthoDB" id="127333at2"/>
<accession>A0A518E4T4</accession>
<dbReference type="PANTHER" id="PTHR43737">
    <property type="entry name" value="BLL7424 PROTEIN"/>
    <property type="match status" value="1"/>
</dbReference>
<dbReference type="RefSeq" id="WP_145058849.1">
    <property type="nucleotide sequence ID" value="NZ_CP036433.1"/>
</dbReference>
<dbReference type="Proteomes" id="UP000317648">
    <property type="component" value="Chromosome"/>
</dbReference>
<dbReference type="AlphaFoldDB" id="A0A518E4T4"/>
<evidence type="ECO:0000313" key="2">
    <source>
        <dbReference type="Proteomes" id="UP000317648"/>
    </source>
</evidence>
<dbReference type="InterPro" id="IPR010869">
    <property type="entry name" value="DUF1501"/>
</dbReference>
<gene>
    <name evidence="1" type="ORF">Pla8534_70080</name>
</gene>